<accession>F8B4V5</accession>
<dbReference type="STRING" id="656024.FsymDg_2735"/>
<dbReference type="Gene3D" id="3.90.550.10">
    <property type="entry name" value="Spore Coat Polysaccharide Biosynthesis Protein SpsA, Chain A"/>
    <property type="match status" value="1"/>
</dbReference>
<dbReference type="EMBL" id="CP002801">
    <property type="protein sequence ID" value="AEH10078.1"/>
    <property type="molecule type" value="Genomic_DNA"/>
</dbReference>
<reference evidence="1 2" key="1">
    <citation type="submission" date="2011-05" db="EMBL/GenBank/DDBJ databases">
        <title>Complete sequence of chromosome of Frankia symbiont of Datisca glomerata.</title>
        <authorList>
            <consortium name="US DOE Joint Genome Institute"/>
            <person name="Lucas S."/>
            <person name="Han J."/>
            <person name="Lapidus A."/>
            <person name="Cheng J.-F."/>
            <person name="Goodwin L."/>
            <person name="Pitluck S."/>
            <person name="Peters L."/>
            <person name="Mikhailova N."/>
            <person name="Chertkov O."/>
            <person name="Teshima H."/>
            <person name="Han C."/>
            <person name="Tapia R."/>
            <person name="Land M."/>
            <person name="Hauser L."/>
            <person name="Kyrpides N."/>
            <person name="Ivanova N."/>
            <person name="Pagani I."/>
            <person name="Berry A."/>
            <person name="Pawlowski K."/>
            <person name="Persson T."/>
            <person name="Vanden Heuvel B."/>
            <person name="Benson D."/>
            <person name="Woyke T."/>
        </authorList>
    </citation>
    <scope>NUCLEOTIDE SEQUENCE [LARGE SCALE GENOMIC DNA]</scope>
    <source>
        <strain evidence="2">4085684</strain>
    </source>
</reference>
<organism evidence="1 2">
    <name type="scientific">Candidatus Protofrankia datiscae</name>
    <dbReference type="NCBI Taxonomy" id="2716812"/>
    <lineage>
        <taxon>Bacteria</taxon>
        <taxon>Bacillati</taxon>
        <taxon>Actinomycetota</taxon>
        <taxon>Actinomycetes</taxon>
        <taxon>Frankiales</taxon>
        <taxon>Frankiaceae</taxon>
        <taxon>Protofrankia</taxon>
    </lineage>
</organism>
<dbReference type="InterPro" id="IPR029044">
    <property type="entry name" value="Nucleotide-diphossugar_trans"/>
</dbReference>
<name>F8B4V5_9ACTN</name>
<dbReference type="HOGENOM" id="CLU_1155089_0_0_11"/>
<evidence type="ECO:0008006" key="3">
    <source>
        <dbReference type="Google" id="ProtNLM"/>
    </source>
</evidence>
<dbReference type="Proteomes" id="UP000001549">
    <property type="component" value="Chromosome"/>
</dbReference>
<evidence type="ECO:0000313" key="1">
    <source>
        <dbReference type="EMBL" id="AEH10078.1"/>
    </source>
</evidence>
<dbReference type="RefSeq" id="WP_013873990.1">
    <property type="nucleotide sequence ID" value="NC_015656.1"/>
</dbReference>
<dbReference type="AlphaFoldDB" id="F8B4V5"/>
<protein>
    <recommendedName>
        <fullName evidence="3">Glycosyl transferase family 2</fullName>
    </recommendedName>
</protein>
<evidence type="ECO:0000313" key="2">
    <source>
        <dbReference type="Proteomes" id="UP000001549"/>
    </source>
</evidence>
<gene>
    <name evidence="1" type="ordered locus">FsymDg_2735</name>
</gene>
<dbReference type="SUPFAM" id="SSF53448">
    <property type="entry name" value="Nucleotide-diphospho-sugar transferases"/>
    <property type="match status" value="1"/>
</dbReference>
<keyword evidence="2" id="KW-1185">Reference proteome</keyword>
<dbReference type="eggNOG" id="COG1216">
    <property type="taxonomic scope" value="Bacteria"/>
</dbReference>
<sequence>MAAALTDACIINHNSSEFTELALRTLIRTHQHRIDDGELRITVIDNHSTDEGLDNLRNAVRELPATWERSPWPAADSTVNSHGDVLRAFVQAHEDASHLWFVDADIVFRQPDCLGVMLTDLAARPDLWAVQARFHWLESNHGPGTSLNIWAGRHQRLWAGIGQPPDRPFPGSHKRRCHPACALVANTPTFRRVTDIIGLSAALIISVDERLAGFADTLGLASLAMETHGLHLRWSPFFGQ</sequence>
<dbReference type="KEGG" id="fsy:FsymDg_2735"/>
<proteinExistence type="predicted"/>